<name>A0A931DRA0_9ACTN</name>
<dbReference type="Proteomes" id="UP000614047">
    <property type="component" value="Unassembled WGS sequence"/>
</dbReference>
<dbReference type="RefSeq" id="WP_197015385.1">
    <property type="nucleotide sequence ID" value="NZ_BAABES010000015.1"/>
</dbReference>
<reference evidence="3" key="1">
    <citation type="submission" date="2020-11" db="EMBL/GenBank/DDBJ databases">
        <title>Sequencing the genomes of 1000 actinobacteria strains.</title>
        <authorList>
            <person name="Klenk H.-P."/>
        </authorList>
    </citation>
    <scope>NUCLEOTIDE SEQUENCE</scope>
    <source>
        <strain evidence="3">DSM 43175</strain>
    </source>
</reference>
<dbReference type="AlphaFoldDB" id="A0A931DRA0"/>
<gene>
    <name evidence="3" type="ORF">IW256_007422</name>
</gene>
<evidence type="ECO:0000256" key="1">
    <source>
        <dbReference type="SAM" id="MobiDB-lite"/>
    </source>
</evidence>
<dbReference type="EMBL" id="JADOUA010000001">
    <property type="protein sequence ID" value="MBG6093309.1"/>
    <property type="molecule type" value="Genomic_DNA"/>
</dbReference>
<sequence>MDVTILAQAGHIGRGFALWLVPIIIFGALLTWLTLTILASSRRIHPERRKDQSPHRGPEEGGLYQYSPGIYSHTHPPGEAQAVRYPSGGPEPEPESGPGPGGGPESGEDQGKTPGAGRTAPTRRSPP</sequence>
<feature type="transmembrane region" description="Helical" evidence="2">
    <location>
        <begin position="16"/>
        <end position="40"/>
    </location>
</feature>
<keyword evidence="4" id="KW-1185">Reference proteome</keyword>
<evidence type="ECO:0000256" key="2">
    <source>
        <dbReference type="SAM" id="Phobius"/>
    </source>
</evidence>
<protein>
    <submittedName>
        <fullName evidence="3">Uncharacterized protein</fullName>
    </submittedName>
</protein>
<evidence type="ECO:0000313" key="3">
    <source>
        <dbReference type="EMBL" id="MBG6093309.1"/>
    </source>
</evidence>
<feature type="compositionally biased region" description="Basic and acidic residues" evidence="1">
    <location>
        <begin position="48"/>
        <end position="59"/>
    </location>
</feature>
<organism evidence="3 4">
    <name type="scientific">Actinomadura viridis</name>
    <dbReference type="NCBI Taxonomy" id="58110"/>
    <lineage>
        <taxon>Bacteria</taxon>
        <taxon>Bacillati</taxon>
        <taxon>Actinomycetota</taxon>
        <taxon>Actinomycetes</taxon>
        <taxon>Streptosporangiales</taxon>
        <taxon>Thermomonosporaceae</taxon>
        <taxon>Actinomadura</taxon>
    </lineage>
</organism>
<keyword evidence="2" id="KW-0812">Transmembrane</keyword>
<keyword evidence="2" id="KW-0472">Membrane</keyword>
<keyword evidence="2" id="KW-1133">Transmembrane helix</keyword>
<evidence type="ECO:0000313" key="4">
    <source>
        <dbReference type="Proteomes" id="UP000614047"/>
    </source>
</evidence>
<comment type="caution">
    <text evidence="3">The sequence shown here is derived from an EMBL/GenBank/DDBJ whole genome shotgun (WGS) entry which is preliminary data.</text>
</comment>
<proteinExistence type="predicted"/>
<accession>A0A931DRA0</accession>
<feature type="region of interest" description="Disordered" evidence="1">
    <location>
        <begin position="41"/>
        <end position="127"/>
    </location>
</feature>